<dbReference type="eggNOG" id="COG0071">
    <property type="taxonomic scope" value="Bacteria"/>
</dbReference>
<accession>I8UB11</accession>
<dbReference type="AlphaFoldDB" id="I8UB11"/>
<evidence type="ECO:0000256" key="2">
    <source>
        <dbReference type="RuleBase" id="RU003616"/>
    </source>
</evidence>
<comment type="similarity">
    <text evidence="1 2">Belongs to the small heat shock protein (HSP20) family.</text>
</comment>
<dbReference type="Pfam" id="PF00011">
    <property type="entry name" value="HSP20"/>
    <property type="match status" value="1"/>
</dbReference>
<dbReference type="Gene3D" id="2.60.40.790">
    <property type="match status" value="1"/>
</dbReference>
<sequence length="168" mass="19100">MDADKLKQWLELAQKVQGNDFWNSIFDGATNGATGNSFPGQMNQTRESSNQFRQSSAGVASQQEQAFPKVDIHNNNREWIILFDLPGVRKEDVSLLIVSNQLTIRGRLDSPYQETTPVHKERQTGPFERTIPLPEIIQEARTSARFYNGLLEVRILRTATNEKAVRID</sequence>
<dbReference type="RefSeq" id="WP_007203491.1">
    <property type="nucleotide sequence ID" value="NZ_AKKV01000040.1"/>
</dbReference>
<evidence type="ECO:0000313" key="4">
    <source>
        <dbReference type="EMBL" id="EIT84120.1"/>
    </source>
</evidence>
<protein>
    <submittedName>
        <fullName evidence="4">Spore coat protein P</fullName>
    </submittedName>
</protein>
<dbReference type="PATRIC" id="fig|1196324.3.peg.3494"/>
<reference evidence="4 5" key="1">
    <citation type="journal article" date="2012" name="J. Bacteriol.">
        <title>Genome of Bacillus macauensis ZFHKF-1, a Long-Chain-Forming Bacterium.</title>
        <authorList>
            <person name="Cai L."/>
            <person name="Zhang T."/>
        </authorList>
    </citation>
    <scope>NUCLEOTIDE SEQUENCE [LARGE SCALE GENOMIC DNA]</scope>
    <source>
        <strain evidence="4 5">ZFHKF-1</strain>
    </source>
</reference>
<dbReference type="CDD" id="cd06464">
    <property type="entry name" value="ACD_sHsps-like"/>
    <property type="match status" value="1"/>
</dbReference>
<dbReference type="InterPro" id="IPR008978">
    <property type="entry name" value="HSP20-like_chaperone"/>
</dbReference>
<comment type="caution">
    <text evidence="4">The sequence shown here is derived from an EMBL/GenBank/DDBJ whole genome shotgun (WGS) entry which is preliminary data.</text>
</comment>
<gene>
    <name evidence="4" type="ORF">A374_17109</name>
</gene>
<name>I8UB11_9BACL</name>
<evidence type="ECO:0000259" key="3">
    <source>
        <dbReference type="PROSITE" id="PS01031"/>
    </source>
</evidence>
<proteinExistence type="inferred from homology"/>
<keyword evidence="4" id="KW-0946">Virion</keyword>
<dbReference type="PROSITE" id="PS01031">
    <property type="entry name" value="SHSP"/>
    <property type="match status" value="1"/>
</dbReference>
<keyword evidence="4" id="KW-0167">Capsid protein</keyword>
<evidence type="ECO:0000256" key="1">
    <source>
        <dbReference type="PROSITE-ProRule" id="PRU00285"/>
    </source>
</evidence>
<evidence type="ECO:0000313" key="5">
    <source>
        <dbReference type="Proteomes" id="UP000004080"/>
    </source>
</evidence>
<dbReference type="SUPFAM" id="SSF49764">
    <property type="entry name" value="HSP20-like chaperones"/>
    <property type="match status" value="1"/>
</dbReference>
<keyword evidence="5" id="KW-1185">Reference proteome</keyword>
<dbReference type="STRING" id="1196324.A374_17109"/>
<feature type="domain" description="SHSP" evidence="3">
    <location>
        <begin position="61"/>
        <end position="168"/>
    </location>
</feature>
<dbReference type="PANTHER" id="PTHR11527">
    <property type="entry name" value="HEAT-SHOCK PROTEIN 20 FAMILY MEMBER"/>
    <property type="match status" value="1"/>
</dbReference>
<dbReference type="InterPro" id="IPR031107">
    <property type="entry name" value="Small_HSP"/>
</dbReference>
<dbReference type="InterPro" id="IPR002068">
    <property type="entry name" value="A-crystallin/Hsp20_dom"/>
</dbReference>
<organism evidence="4 5">
    <name type="scientific">Fictibacillus macauensis ZFHKF-1</name>
    <dbReference type="NCBI Taxonomy" id="1196324"/>
    <lineage>
        <taxon>Bacteria</taxon>
        <taxon>Bacillati</taxon>
        <taxon>Bacillota</taxon>
        <taxon>Bacilli</taxon>
        <taxon>Bacillales</taxon>
        <taxon>Fictibacillaceae</taxon>
        <taxon>Fictibacillus</taxon>
    </lineage>
</organism>
<dbReference type="EMBL" id="AKKV01000040">
    <property type="protein sequence ID" value="EIT84120.1"/>
    <property type="molecule type" value="Genomic_DNA"/>
</dbReference>
<dbReference type="Proteomes" id="UP000004080">
    <property type="component" value="Unassembled WGS sequence"/>
</dbReference>